<proteinExistence type="predicted"/>
<evidence type="ECO:0000313" key="2">
    <source>
        <dbReference type="EMBL" id="KAG1361026.1"/>
    </source>
</evidence>
<dbReference type="InterPro" id="IPR036873">
    <property type="entry name" value="Rhodanese-like_dom_sf"/>
</dbReference>
<comment type="caution">
    <text evidence="2">The sequence shown here is derived from an EMBL/GenBank/DDBJ whole genome shotgun (WGS) entry which is preliminary data.</text>
</comment>
<dbReference type="InterPro" id="IPR001763">
    <property type="entry name" value="Rhodanese-like_dom"/>
</dbReference>
<dbReference type="AlphaFoldDB" id="A0A8K0IK97"/>
<dbReference type="Gene3D" id="3.40.250.10">
    <property type="entry name" value="Rhodanese-like domain"/>
    <property type="match status" value="1"/>
</dbReference>
<sequence length="221" mass="23989">MSDGRGSEAWRKDRGVGGDFVHPVTGRIPFLVTDHSFGIKAVWTPACAFQNGEWSVSSNGSPEIVVPRSVPVRVAHELLQAGHRYLDVRTVDEFNAGHAVGAKNIPYVFKVGSGMTTNPNFLKEVLQTFEEDDEIIIGCESGRRSLMAAAELSSAVSNNSMTGFASVKSKAGNLELTVPYIDEITDVQHEIYFYHGHGFTGITDIAGGYSAWLQNGLPTEQ</sequence>
<dbReference type="PANTHER" id="PTHR45431">
    <property type="entry name" value="RHODANESE-LIKE DOMAIN-CONTAINING PROTEIN 15, CHLOROPLASTIC"/>
    <property type="match status" value="1"/>
</dbReference>
<dbReference type="SMART" id="SM00450">
    <property type="entry name" value="RHOD"/>
    <property type="match status" value="1"/>
</dbReference>
<evidence type="ECO:0000259" key="1">
    <source>
        <dbReference type="PROSITE" id="PS50206"/>
    </source>
</evidence>
<keyword evidence="3" id="KW-1185">Reference proteome</keyword>
<evidence type="ECO:0000313" key="3">
    <source>
        <dbReference type="Proteomes" id="UP000797356"/>
    </source>
</evidence>
<accession>A0A8K0IK97</accession>
<dbReference type="PANTHER" id="PTHR45431:SF3">
    <property type="entry name" value="RHODANESE-LIKE DOMAIN-CONTAINING PROTEIN 15, CHLOROPLASTIC"/>
    <property type="match status" value="1"/>
</dbReference>
<dbReference type="InterPro" id="IPR052367">
    <property type="entry name" value="Thiosulfate_ST/Rhodanese-like"/>
</dbReference>
<name>A0A8K0IK97_COCNU</name>
<dbReference type="SUPFAM" id="SSF52821">
    <property type="entry name" value="Rhodanese/Cell cycle control phosphatase"/>
    <property type="match status" value="1"/>
</dbReference>
<feature type="domain" description="Rhodanese" evidence="1">
    <location>
        <begin position="79"/>
        <end position="221"/>
    </location>
</feature>
<dbReference type="OrthoDB" id="566238at2759"/>
<gene>
    <name evidence="2" type="ORF">COCNU_09G004890</name>
</gene>
<protein>
    <submittedName>
        <fullName evidence="2">Putative Thiosulfate sulfurtransferase 16, chloroplastic</fullName>
    </submittedName>
</protein>
<reference evidence="2" key="1">
    <citation type="journal article" date="2017" name="Gigascience">
        <title>The genome draft of coconut (Cocos nucifera).</title>
        <authorList>
            <person name="Xiao Y."/>
            <person name="Xu P."/>
            <person name="Fan H."/>
            <person name="Baudouin L."/>
            <person name="Xia W."/>
            <person name="Bocs S."/>
            <person name="Xu J."/>
            <person name="Li Q."/>
            <person name="Guo A."/>
            <person name="Zhou L."/>
            <person name="Li J."/>
            <person name="Wu Y."/>
            <person name="Ma Z."/>
            <person name="Armero A."/>
            <person name="Issali A.E."/>
            <person name="Liu N."/>
            <person name="Peng M."/>
            <person name="Yang Y."/>
        </authorList>
    </citation>
    <scope>NUCLEOTIDE SEQUENCE</scope>
    <source>
        <tissue evidence="2">Spear leaf of Hainan Tall coconut</tissue>
    </source>
</reference>
<reference evidence="2" key="2">
    <citation type="submission" date="2019-07" db="EMBL/GenBank/DDBJ databases">
        <authorList>
            <person name="Yang Y."/>
            <person name="Bocs S."/>
            <person name="Baudouin L."/>
        </authorList>
    </citation>
    <scope>NUCLEOTIDE SEQUENCE</scope>
    <source>
        <tissue evidence="2">Spear leaf of Hainan Tall coconut</tissue>
    </source>
</reference>
<dbReference type="CDD" id="cd00158">
    <property type="entry name" value="RHOD"/>
    <property type="match status" value="1"/>
</dbReference>
<dbReference type="Pfam" id="PF00581">
    <property type="entry name" value="Rhodanese"/>
    <property type="match status" value="1"/>
</dbReference>
<dbReference type="EMBL" id="CM017880">
    <property type="protein sequence ID" value="KAG1361026.1"/>
    <property type="molecule type" value="Genomic_DNA"/>
</dbReference>
<dbReference type="Proteomes" id="UP000797356">
    <property type="component" value="Chromosome 9"/>
</dbReference>
<dbReference type="PROSITE" id="PS50206">
    <property type="entry name" value="RHODANESE_3"/>
    <property type="match status" value="1"/>
</dbReference>
<organism evidence="2 3">
    <name type="scientific">Cocos nucifera</name>
    <name type="common">Coconut palm</name>
    <dbReference type="NCBI Taxonomy" id="13894"/>
    <lineage>
        <taxon>Eukaryota</taxon>
        <taxon>Viridiplantae</taxon>
        <taxon>Streptophyta</taxon>
        <taxon>Embryophyta</taxon>
        <taxon>Tracheophyta</taxon>
        <taxon>Spermatophyta</taxon>
        <taxon>Magnoliopsida</taxon>
        <taxon>Liliopsida</taxon>
        <taxon>Arecaceae</taxon>
        <taxon>Arecoideae</taxon>
        <taxon>Cocoseae</taxon>
        <taxon>Attaleinae</taxon>
        <taxon>Cocos</taxon>
    </lineage>
</organism>